<evidence type="ECO:0000256" key="9">
    <source>
        <dbReference type="ARBA" id="ARBA00023125"/>
    </source>
</evidence>
<dbReference type="InterPro" id="IPR001241">
    <property type="entry name" value="Topo_IIA"/>
</dbReference>
<dbReference type="InterPro" id="IPR003594">
    <property type="entry name" value="HATPase_dom"/>
</dbReference>
<comment type="catalytic activity">
    <reaction evidence="1 11">
        <text>ATP-dependent breakage, passage and rejoining of double-stranded DNA.</text>
        <dbReference type="EC" id="5.6.2.2"/>
    </reaction>
</comment>
<evidence type="ECO:0000256" key="3">
    <source>
        <dbReference type="ARBA" id="ARBA00010708"/>
    </source>
</evidence>
<dbReference type="Gene3D" id="3.40.50.670">
    <property type="match status" value="1"/>
</dbReference>
<proteinExistence type="inferred from homology"/>
<dbReference type="AlphaFoldDB" id="A0AAD9J684"/>
<dbReference type="SUPFAM" id="SSF56719">
    <property type="entry name" value="Type II DNA topoisomerase"/>
    <property type="match status" value="1"/>
</dbReference>
<sequence>MYIGSTDVHGLHHLVYELVDNSIDEALAGYCDVVDVHIMEGNILSVTDNGRGIPVEKHPDEKDSVLEIVMTRLHAGGKFDKKSYNISAGLHGVGVSVVNALSKWCVAEVYRDGFCWKQRYEKGKAVTAVEKKEATPKRGTKVTFCPDGDIFSDTVFHFDILAQRFRELAFLNQGITINIIDERAGGRKEVYHFEGGIREFVLYLNKKKTLLHEPLYFCDSVDDHEVEVCMVYNHGITEHLYGYANTIYTREGGTHVTGFRSALTRIISDLLKHASSNRKQIDIEGEDVREGLSVVISVKIPDPQFEGQTKTKLGNTAVRSIVETLVRKHIGTYLDSKPKISALILKKVLSAAEARVAALKAKEVARRKSVLNNSGLPGLLVDCSETDPEQSEIYIVEGDSAGGSAKQGRDRRFQAVLPLRGKMLNVEKNRIDKVLTNDKLQPIIATLGAGIDDSFNIDKLRYHKVIIMADADVDGSHIRTLLLTFFFRYMREMIEREYVYIALPPLYKLAYKKEIHYAYNEKDRDDIIKMLIQKYSITNQSILMQRYKGLGEMNPDQLWETTMNPEVRNIIRITIEDAVKADQLFSMLMGEEVRPRREFIQENALAVKNLDV</sequence>
<dbReference type="SMART" id="SM00433">
    <property type="entry name" value="TOP2c"/>
    <property type="match status" value="1"/>
</dbReference>
<comment type="caution">
    <text evidence="13">The sequence shown here is derived from an EMBL/GenBank/DDBJ whole genome shotgun (WGS) entry which is preliminary data.</text>
</comment>
<evidence type="ECO:0000256" key="6">
    <source>
        <dbReference type="ARBA" id="ARBA00022840"/>
    </source>
</evidence>
<evidence type="ECO:0000256" key="5">
    <source>
        <dbReference type="ARBA" id="ARBA00022741"/>
    </source>
</evidence>
<dbReference type="Pfam" id="PF00986">
    <property type="entry name" value="DNA_gyraseB_C"/>
    <property type="match status" value="1"/>
</dbReference>
<dbReference type="CDD" id="cd00822">
    <property type="entry name" value="TopoII_Trans_DNA_gyrase"/>
    <property type="match status" value="1"/>
</dbReference>
<evidence type="ECO:0000313" key="14">
    <source>
        <dbReference type="Proteomes" id="UP001208570"/>
    </source>
</evidence>
<dbReference type="GO" id="GO:0003677">
    <property type="term" value="F:DNA binding"/>
    <property type="evidence" value="ECO:0007669"/>
    <property type="project" value="UniProtKB-UniRule"/>
</dbReference>
<dbReference type="Pfam" id="PF01751">
    <property type="entry name" value="Toprim"/>
    <property type="match status" value="1"/>
</dbReference>
<keyword evidence="10 11" id="KW-0413">Isomerase</keyword>
<dbReference type="Proteomes" id="UP001208570">
    <property type="component" value="Unassembled WGS sequence"/>
</dbReference>
<comment type="function">
    <text evidence="11">A type II topoisomerase that negatively supercoils closed circular double-stranded DNA in an ATP-dependent manner.</text>
</comment>
<keyword evidence="9" id="KW-0238">DNA-binding</keyword>
<evidence type="ECO:0000256" key="1">
    <source>
        <dbReference type="ARBA" id="ARBA00000185"/>
    </source>
</evidence>
<dbReference type="PRINTS" id="PR01159">
    <property type="entry name" value="DNAGYRASEB"/>
</dbReference>
<dbReference type="InterPro" id="IPR018522">
    <property type="entry name" value="TopoIIA_CS"/>
</dbReference>
<accession>A0AAD9J684</accession>
<dbReference type="InterPro" id="IPR013759">
    <property type="entry name" value="Topo_IIA_B_C"/>
</dbReference>
<dbReference type="PANTHER" id="PTHR45866:SF1">
    <property type="entry name" value="DNA GYRASE SUBUNIT B, MITOCHONDRIAL"/>
    <property type="match status" value="1"/>
</dbReference>
<dbReference type="InterPro" id="IPR034160">
    <property type="entry name" value="TOPRIM_GyrB"/>
</dbReference>
<dbReference type="InterPro" id="IPR014721">
    <property type="entry name" value="Ribsml_uS5_D2-typ_fold_subgr"/>
</dbReference>
<dbReference type="PROSITE" id="PS00177">
    <property type="entry name" value="TOPOISOMERASE_II"/>
    <property type="match status" value="1"/>
</dbReference>
<evidence type="ECO:0000256" key="4">
    <source>
        <dbReference type="ARBA" id="ARBA00022723"/>
    </source>
</evidence>
<dbReference type="NCBIfam" id="NF004189">
    <property type="entry name" value="PRK05644.1"/>
    <property type="match status" value="1"/>
</dbReference>
<keyword evidence="14" id="KW-1185">Reference proteome</keyword>
<dbReference type="InterPro" id="IPR036890">
    <property type="entry name" value="HATPase_C_sf"/>
</dbReference>
<dbReference type="InterPro" id="IPR013506">
    <property type="entry name" value="Topo_IIA_bsu_dom2"/>
</dbReference>
<comment type="cofactor">
    <cofactor evidence="11">
        <name>Ca(2+)</name>
        <dbReference type="ChEBI" id="CHEBI:29108"/>
    </cofactor>
    <cofactor evidence="11">
        <name>Mg(2+)</name>
        <dbReference type="ChEBI" id="CHEBI:18420"/>
    </cofactor>
    <cofactor evidence="11">
        <name>Mn(2+)</name>
        <dbReference type="ChEBI" id="CHEBI:29035"/>
    </cofactor>
</comment>
<evidence type="ECO:0000313" key="13">
    <source>
        <dbReference type="EMBL" id="KAK2146796.1"/>
    </source>
</evidence>
<evidence type="ECO:0000256" key="10">
    <source>
        <dbReference type="ARBA" id="ARBA00023235"/>
    </source>
</evidence>
<comment type="similarity">
    <text evidence="3 11">Belongs to the type II topoisomerase GyrB family.</text>
</comment>
<dbReference type="GO" id="GO:0005524">
    <property type="term" value="F:ATP binding"/>
    <property type="evidence" value="ECO:0007669"/>
    <property type="project" value="UniProtKB-UniRule"/>
</dbReference>
<dbReference type="InterPro" id="IPR011557">
    <property type="entry name" value="GyrB"/>
</dbReference>
<dbReference type="CDD" id="cd03366">
    <property type="entry name" value="TOPRIM_TopoIIA_GyrB"/>
    <property type="match status" value="1"/>
</dbReference>
<keyword evidence="8 11" id="KW-0799">Topoisomerase</keyword>
<organism evidence="13 14">
    <name type="scientific">Paralvinella palmiformis</name>
    <dbReference type="NCBI Taxonomy" id="53620"/>
    <lineage>
        <taxon>Eukaryota</taxon>
        <taxon>Metazoa</taxon>
        <taxon>Spiralia</taxon>
        <taxon>Lophotrochozoa</taxon>
        <taxon>Annelida</taxon>
        <taxon>Polychaeta</taxon>
        <taxon>Sedentaria</taxon>
        <taxon>Canalipalpata</taxon>
        <taxon>Terebellida</taxon>
        <taxon>Terebelliformia</taxon>
        <taxon>Alvinellidae</taxon>
        <taxon>Paralvinella</taxon>
    </lineage>
</organism>
<dbReference type="InterPro" id="IPR002288">
    <property type="entry name" value="DNA_gyrase_B_C"/>
</dbReference>
<dbReference type="NCBIfam" id="NF011501">
    <property type="entry name" value="PRK14939.1"/>
    <property type="match status" value="1"/>
</dbReference>
<name>A0AAD9J684_9ANNE</name>
<dbReference type="GO" id="GO:0003918">
    <property type="term" value="F:DNA topoisomerase type II (double strand cut, ATP-hydrolyzing) activity"/>
    <property type="evidence" value="ECO:0007669"/>
    <property type="project" value="UniProtKB-UniRule"/>
</dbReference>
<keyword evidence="11" id="KW-0809">Transit peptide</keyword>
<comment type="cofactor">
    <cofactor evidence="2">
        <name>Mg(2+)</name>
        <dbReference type="ChEBI" id="CHEBI:18420"/>
    </cofactor>
</comment>
<keyword evidence="5 11" id="KW-0547">Nucleotide-binding</keyword>
<gene>
    <name evidence="13" type="ORF">LSH36_583g02006</name>
</gene>
<dbReference type="FunFam" id="3.40.50.670:FF:000002">
    <property type="entry name" value="DNA gyrase subunit B"/>
    <property type="match status" value="1"/>
</dbReference>
<dbReference type="Pfam" id="PF02518">
    <property type="entry name" value="HATPase_c"/>
    <property type="match status" value="1"/>
</dbReference>
<dbReference type="PRINTS" id="PR00418">
    <property type="entry name" value="TPI2FAMILY"/>
</dbReference>
<dbReference type="PROSITE" id="PS50880">
    <property type="entry name" value="TOPRIM"/>
    <property type="match status" value="1"/>
</dbReference>
<dbReference type="NCBIfam" id="TIGR01059">
    <property type="entry name" value="gyrB"/>
    <property type="match status" value="1"/>
</dbReference>
<dbReference type="Gene3D" id="3.30.230.10">
    <property type="match status" value="1"/>
</dbReference>
<dbReference type="GO" id="GO:0006265">
    <property type="term" value="P:DNA topological change"/>
    <property type="evidence" value="ECO:0007669"/>
    <property type="project" value="UniProtKB-UniRule"/>
</dbReference>
<keyword evidence="4" id="KW-0479">Metal-binding</keyword>
<dbReference type="GO" id="GO:0046872">
    <property type="term" value="F:metal ion binding"/>
    <property type="evidence" value="ECO:0007669"/>
    <property type="project" value="UniProtKB-UniRule"/>
</dbReference>
<evidence type="ECO:0000256" key="8">
    <source>
        <dbReference type="ARBA" id="ARBA00023029"/>
    </source>
</evidence>
<dbReference type="InterPro" id="IPR020568">
    <property type="entry name" value="Ribosomal_Su5_D2-typ_SF"/>
</dbReference>
<feature type="domain" description="Toprim" evidence="12">
    <location>
        <begin position="391"/>
        <end position="505"/>
    </location>
</feature>
<dbReference type="Pfam" id="PF00204">
    <property type="entry name" value="DNA_gyraseB"/>
    <property type="match status" value="1"/>
</dbReference>
<evidence type="ECO:0000259" key="12">
    <source>
        <dbReference type="PROSITE" id="PS50880"/>
    </source>
</evidence>
<evidence type="ECO:0000256" key="7">
    <source>
        <dbReference type="ARBA" id="ARBA00022842"/>
    </source>
</evidence>
<dbReference type="SMART" id="SM00387">
    <property type="entry name" value="HATPase_c"/>
    <property type="match status" value="1"/>
</dbReference>
<reference evidence="13" key="1">
    <citation type="journal article" date="2023" name="Mol. Biol. Evol.">
        <title>Third-Generation Sequencing Reveals the Adaptive Role of the Epigenome in Three Deep-Sea Polychaetes.</title>
        <authorList>
            <person name="Perez M."/>
            <person name="Aroh O."/>
            <person name="Sun Y."/>
            <person name="Lan Y."/>
            <person name="Juniper S.K."/>
            <person name="Young C.R."/>
            <person name="Angers B."/>
            <person name="Qian P.Y."/>
        </authorList>
    </citation>
    <scope>NUCLEOTIDE SEQUENCE</scope>
    <source>
        <strain evidence="13">P08H-3</strain>
    </source>
</reference>
<evidence type="ECO:0000256" key="2">
    <source>
        <dbReference type="ARBA" id="ARBA00001946"/>
    </source>
</evidence>
<dbReference type="InterPro" id="IPR013760">
    <property type="entry name" value="Topo_IIA-like_dom_sf"/>
</dbReference>
<dbReference type="GO" id="GO:0005694">
    <property type="term" value="C:chromosome"/>
    <property type="evidence" value="ECO:0007669"/>
    <property type="project" value="InterPro"/>
</dbReference>
<dbReference type="EC" id="5.6.2.2" evidence="11"/>
<dbReference type="SUPFAM" id="SSF55874">
    <property type="entry name" value="ATPase domain of HSP90 chaperone/DNA topoisomerase II/histidine kinase"/>
    <property type="match status" value="1"/>
</dbReference>
<comment type="subunit">
    <text evidence="11">Made up of two chains. The A chain is responsible for DNA breakage and rejoining; the B chain catalyzes ATP hydrolysis.</text>
</comment>
<dbReference type="Gene3D" id="3.30.565.10">
    <property type="entry name" value="Histidine kinase-like ATPase, C-terminal domain"/>
    <property type="match status" value="1"/>
</dbReference>
<keyword evidence="6 11" id="KW-0067">ATP-binding</keyword>
<dbReference type="PANTHER" id="PTHR45866">
    <property type="entry name" value="DNA GYRASE/TOPOISOMERASE SUBUNIT B"/>
    <property type="match status" value="1"/>
</dbReference>
<dbReference type="InterPro" id="IPR006171">
    <property type="entry name" value="TOPRIM_dom"/>
</dbReference>
<protein>
    <recommendedName>
        <fullName evidence="11">DNA gyrase subunit B</fullName>
        <ecNumber evidence="11">5.6.2.2</ecNumber>
    </recommendedName>
</protein>
<dbReference type="InterPro" id="IPR000565">
    <property type="entry name" value="Topo_IIA_B"/>
</dbReference>
<dbReference type="CDD" id="cd16928">
    <property type="entry name" value="HATPase_GyrB-like"/>
    <property type="match status" value="1"/>
</dbReference>
<dbReference type="EMBL" id="JAODUP010000583">
    <property type="protein sequence ID" value="KAK2146796.1"/>
    <property type="molecule type" value="Genomic_DNA"/>
</dbReference>
<keyword evidence="7" id="KW-0460">Magnesium</keyword>
<evidence type="ECO:0000256" key="11">
    <source>
        <dbReference type="RuleBase" id="RU362094"/>
    </source>
</evidence>
<dbReference type="SUPFAM" id="SSF54211">
    <property type="entry name" value="Ribosomal protein S5 domain 2-like"/>
    <property type="match status" value="1"/>
</dbReference>